<dbReference type="AlphaFoldDB" id="A0A645EU13"/>
<sequence>MGDDICRAAGNQQFARVGGHSGGVSSDFIGIADLVYLDDQINLILGNAGRVVRIRQQLFRQ</sequence>
<comment type="caution">
    <text evidence="1">The sequence shown here is derived from an EMBL/GenBank/DDBJ whole genome shotgun (WGS) entry which is preliminary data.</text>
</comment>
<protein>
    <submittedName>
        <fullName evidence="1">Uncharacterized protein</fullName>
    </submittedName>
</protein>
<dbReference type="EMBL" id="VSSQ01050837">
    <property type="protein sequence ID" value="MPN04920.1"/>
    <property type="molecule type" value="Genomic_DNA"/>
</dbReference>
<name>A0A645EU13_9ZZZZ</name>
<organism evidence="1">
    <name type="scientific">bioreactor metagenome</name>
    <dbReference type="NCBI Taxonomy" id="1076179"/>
    <lineage>
        <taxon>unclassified sequences</taxon>
        <taxon>metagenomes</taxon>
        <taxon>ecological metagenomes</taxon>
    </lineage>
</organism>
<proteinExistence type="predicted"/>
<evidence type="ECO:0000313" key="1">
    <source>
        <dbReference type="EMBL" id="MPN04920.1"/>
    </source>
</evidence>
<accession>A0A645EU13</accession>
<reference evidence="1" key="1">
    <citation type="submission" date="2019-08" db="EMBL/GenBank/DDBJ databases">
        <authorList>
            <person name="Kucharzyk K."/>
            <person name="Murdoch R.W."/>
            <person name="Higgins S."/>
            <person name="Loffler F."/>
        </authorList>
    </citation>
    <scope>NUCLEOTIDE SEQUENCE</scope>
</reference>
<gene>
    <name evidence="1" type="ORF">SDC9_152168</name>
</gene>